<dbReference type="InterPro" id="IPR011706">
    <property type="entry name" value="Cu-oxidase_C"/>
</dbReference>
<dbReference type="AlphaFoldDB" id="A0A2J6R2D6"/>
<evidence type="ECO:0000256" key="4">
    <source>
        <dbReference type="ARBA" id="ARBA00023002"/>
    </source>
</evidence>
<evidence type="ECO:0000259" key="8">
    <source>
        <dbReference type="Pfam" id="PF07731"/>
    </source>
</evidence>
<evidence type="ECO:0000256" key="6">
    <source>
        <dbReference type="SAM" id="SignalP"/>
    </source>
</evidence>
<dbReference type="Pfam" id="PF07731">
    <property type="entry name" value="Cu-oxidase_2"/>
    <property type="match status" value="1"/>
</dbReference>
<dbReference type="CDD" id="cd13877">
    <property type="entry name" value="CuRO_2_Fet3p_like"/>
    <property type="match status" value="1"/>
</dbReference>
<gene>
    <name evidence="10" type="ORF">L207DRAFT_439936</name>
</gene>
<sequence length="557" mass="61262">MNLIYIFALAQTAIAATVTYDWDITWVNANPDGLLERPVIGINDHFPLPAIEVNLGDTIVVNVVNLLGNETTGIHFHGQRQQGTNTMDGPSGVTQCSIPPGGSFTYNFTANPAGSYWYHSHNKGQYPDGFRGPLIIHDPNDPYLGAYEEDLTLTISDWFWTQMPELLGLYLNPNNAGGVEPAPNSTILNDSDSVKFSITAGKTYRLRIINVSNMASNFVQLMGHEMTIIAIDGVNVEPATTESIYIATAQRYDVLFTAKPTATQNYFFISSLDQSMYGGYFDIAVPNAYGYLVYNPQLPLPTVYEPASFDPFDDFDLVPYDKEPILGPVSQTITINMIFNNDDYDINRATINGQSYVPPIVPSLYTALSAPASDVLNPTIYGIGSNPFVVKYNEIVEVVINNFDTGSHPWHMHGHQFQVVFRGDTNTPMWDGTQAVSPVPARRDVIFVNTNSSTVWRFQANNPGVFLIHCHIEWHVEAGLTATLFEAPDLLQGVLTIPADHLAVCRQDKTPTVGNAAGNSLNFLNLTGQPTTPAEYDYGYVSYPLCSFVGGLKLTLG</sequence>
<dbReference type="GO" id="GO:0004322">
    <property type="term" value="F:ferroxidase activity"/>
    <property type="evidence" value="ECO:0007669"/>
    <property type="project" value="TreeGrafter"/>
</dbReference>
<evidence type="ECO:0000256" key="1">
    <source>
        <dbReference type="ARBA" id="ARBA00010609"/>
    </source>
</evidence>
<keyword evidence="4" id="KW-0560">Oxidoreductase</keyword>
<dbReference type="PROSITE" id="PS00079">
    <property type="entry name" value="MULTICOPPER_OXIDASE1"/>
    <property type="match status" value="1"/>
</dbReference>
<feature type="domain" description="Plastocyanin-like" evidence="7">
    <location>
        <begin position="149"/>
        <end position="294"/>
    </location>
</feature>
<dbReference type="Proteomes" id="UP000235786">
    <property type="component" value="Unassembled WGS sequence"/>
</dbReference>
<dbReference type="InterPro" id="IPR033138">
    <property type="entry name" value="Cu_oxidase_CS"/>
</dbReference>
<protein>
    <submittedName>
        <fullName evidence="10">Ferroxidase</fullName>
    </submittedName>
</protein>
<accession>A0A2J6R2D6</accession>
<reference evidence="10 11" key="1">
    <citation type="submission" date="2016-04" db="EMBL/GenBank/DDBJ databases">
        <title>A degradative enzymes factory behind the ericoid mycorrhizal symbiosis.</title>
        <authorList>
            <consortium name="DOE Joint Genome Institute"/>
            <person name="Martino E."/>
            <person name="Morin E."/>
            <person name="Grelet G."/>
            <person name="Kuo A."/>
            <person name="Kohler A."/>
            <person name="Daghino S."/>
            <person name="Barry K."/>
            <person name="Choi C."/>
            <person name="Cichocki N."/>
            <person name="Clum A."/>
            <person name="Copeland A."/>
            <person name="Hainaut M."/>
            <person name="Haridas S."/>
            <person name="Labutti K."/>
            <person name="Lindquist E."/>
            <person name="Lipzen A."/>
            <person name="Khouja H.-R."/>
            <person name="Murat C."/>
            <person name="Ohm R."/>
            <person name="Olson A."/>
            <person name="Spatafora J."/>
            <person name="Veneault-Fourrey C."/>
            <person name="Henrissat B."/>
            <person name="Grigoriev I."/>
            <person name="Martin F."/>
            <person name="Perotto S."/>
        </authorList>
    </citation>
    <scope>NUCLEOTIDE SEQUENCE [LARGE SCALE GENOMIC DNA]</scope>
    <source>
        <strain evidence="10 11">F</strain>
    </source>
</reference>
<feature type="domain" description="Plastocyanin-like" evidence="8">
    <location>
        <begin position="356"/>
        <end position="487"/>
    </location>
</feature>
<dbReference type="PANTHER" id="PTHR11709">
    <property type="entry name" value="MULTI-COPPER OXIDASE"/>
    <property type="match status" value="1"/>
</dbReference>
<feature type="domain" description="Plastocyanin-like" evidence="9">
    <location>
        <begin position="24"/>
        <end position="140"/>
    </location>
</feature>
<dbReference type="CDD" id="cd13851">
    <property type="entry name" value="CuRO_1_Fet3p"/>
    <property type="match status" value="1"/>
</dbReference>
<dbReference type="GO" id="GO:0033573">
    <property type="term" value="C:high-affinity iron permease complex"/>
    <property type="evidence" value="ECO:0007669"/>
    <property type="project" value="TreeGrafter"/>
</dbReference>
<organism evidence="10 11">
    <name type="scientific">Hyaloscypha variabilis (strain UAMH 11265 / GT02V1 / F)</name>
    <name type="common">Meliniomyces variabilis</name>
    <dbReference type="NCBI Taxonomy" id="1149755"/>
    <lineage>
        <taxon>Eukaryota</taxon>
        <taxon>Fungi</taxon>
        <taxon>Dikarya</taxon>
        <taxon>Ascomycota</taxon>
        <taxon>Pezizomycotina</taxon>
        <taxon>Leotiomycetes</taxon>
        <taxon>Helotiales</taxon>
        <taxon>Hyaloscyphaceae</taxon>
        <taxon>Hyaloscypha</taxon>
        <taxon>Hyaloscypha variabilis</taxon>
    </lineage>
</organism>
<dbReference type="InterPro" id="IPR008972">
    <property type="entry name" value="Cupredoxin"/>
</dbReference>
<keyword evidence="5" id="KW-0186">Copper</keyword>
<dbReference type="GO" id="GO:0010106">
    <property type="term" value="P:cellular response to iron ion starvation"/>
    <property type="evidence" value="ECO:0007669"/>
    <property type="project" value="TreeGrafter"/>
</dbReference>
<dbReference type="SUPFAM" id="SSF49503">
    <property type="entry name" value="Cupredoxins"/>
    <property type="match status" value="3"/>
</dbReference>
<keyword evidence="11" id="KW-1185">Reference proteome</keyword>
<comment type="similarity">
    <text evidence="1">Belongs to the multicopper oxidase family.</text>
</comment>
<keyword evidence="3 6" id="KW-0732">Signal</keyword>
<dbReference type="InterPro" id="IPR011707">
    <property type="entry name" value="Cu-oxidase-like_N"/>
</dbReference>
<dbReference type="InterPro" id="IPR044130">
    <property type="entry name" value="CuRO_2_Fet3-like"/>
</dbReference>
<feature type="chain" id="PRO_5014440802" evidence="6">
    <location>
        <begin position="16"/>
        <end position="557"/>
    </location>
</feature>
<dbReference type="PROSITE" id="PS00080">
    <property type="entry name" value="MULTICOPPER_OXIDASE2"/>
    <property type="match status" value="1"/>
</dbReference>
<dbReference type="GO" id="GO:0005507">
    <property type="term" value="F:copper ion binding"/>
    <property type="evidence" value="ECO:0007669"/>
    <property type="project" value="InterPro"/>
</dbReference>
<dbReference type="STRING" id="1149755.A0A2J6R2D6"/>
<evidence type="ECO:0000259" key="9">
    <source>
        <dbReference type="Pfam" id="PF07732"/>
    </source>
</evidence>
<dbReference type="OrthoDB" id="2121828at2759"/>
<dbReference type="PANTHER" id="PTHR11709:SF361">
    <property type="entry name" value="IRON TRANSPORT MULTICOPPER OXIDASE FET3"/>
    <property type="match status" value="1"/>
</dbReference>
<dbReference type="Pfam" id="PF07732">
    <property type="entry name" value="Cu-oxidase_3"/>
    <property type="match status" value="1"/>
</dbReference>
<dbReference type="GO" id="GO:0033215">
    <property type="term" value="P:reductive iron assimilation"/>
    <property type="evidence" value="ECO:0007669"/>
    <property type="project" value="TreeGrafter"/>
</dbReference>
<evidence type="ECO:0000256" key="5">
    <source>
        <dbReference type="ARBA" id="ARBA00023008"/>
    </source>
</evidence>
<name>A0A2J6R2D6_HYAVF</name>
<dbReference type="Pfam" id="PF00394">
    <property type="entry name" value="Cu-oxidase"/>
    <property type="match status" value="1"/>
</dbReference>
<dbReference type="EMBL" id="KZ613958">
    <property type="protein sequence ID" value="PMD32681.1"/>
    <property type="molecule type" value="Genomic_DNA"/>
</dbReference>
<evidence type="ECO:0000313" key="11">
    <source>
        <dbReference type="Proteomes" id="UP000235786"/>
    </source>
</evidence>
<keyword evidence="2" id="KW-0479">Metal-binding</keyword>
<feature type="signal peptide" evidence="6">
    <location>
        <begin position="1"/>
        <end position="15"/>
    </location>
</feature>
<dbReference type="InterPro" id="IPR002355">
    <property type="entry name" value="Cu_oxidase_Cu_BS"/>
</dbReference>
<dbReference type="Gene3D" id="2.60.40.420">
    <property type="entry name" value="Cupredoxins - blue copper proteins"/>
    <property type="match status" value="3"/>
</dbReference>
<evidence type="ECO:0000256" key="2">
    <source>
        <dbReference type="ARBA" id="ARBA00022723"/>
    </source>
</evidence>
<evidence type="ECO:0000259" key="7">
    <source>
        <dbReference type="Pfam" id="PF00394"/>
    </source>
</evidence>
<evidence type="ECO:0000256" key="3">
    <source>
        <dbReference type="ARBA" id="ARBA00022729"/>
    </source>
</evidence>
<dbReference type="InterPro" id="IPR001117">
    <property type="entry name" value="Cu-oxidase_2nd"/>
</dbReference>
<dbReference type="InterPro" id="IPR045087">
    <property type="entry name" value="Cu-oxidase_fam"/>
</dbReference>
<proteinExistence type="inferred from homology"/>
<evidence type="ECO:0000313" key="10">
    <source>
        <dbReference type="EMBL" id="PMD32681.1"/>
    </source>
</evidence>